<dbReference type="Proteomes" id="UP001642409">
    <property type="component" value="Unassembled WGS sequence"/>
</dbReference>
<organism evidence="1">
    <name type="scientific">Hexamita inflata</name>
    <dbReference type="NCBI Taxonomy" id="28002"/>
    <lineage>
        <taxon>Eukaryota</taxon>
        <taxon>Metamonada</taxon>
        <taxon>Diplomonadida</taxon>
        <taxon>Hexamitidae</taxon>
        <taxon>Hexamitinae</taxon>
        <taxon>Hexamita</taxon>
    </lineage>
</organism>
<keyword evidence="3" id="KW-1185">Reference proteome</keyword>
<evidence type="ECO:0000313" key="2">
    <source>
        <dbReference type="EMBL" id="CAL6058014.1"/>
    </source>
</evidence>
<dbReference type="GO" id="GO:0046982">
    <property type="term" value="F:protein heterodimerization activity"/>
    <property type="evidence" value="ECO:0007669"/>
    <property type="project" value="InterPro"/>
</dbReference>
<dbReference type="InterPro" id="IPR009072">
    <property type="entry name" value="Histone-fold"/>
</dbReference>
<dbReference type="AlphaFoldDB" id="A0AA86PSF0"/>
<comment type="caution">
    <text evidence="1">The sequence shown here is derived from an EMBL/GenBank/DDBJ whole genome shotgun (WGS) entry which is preliminary data.</text>
</comment>
<proteinExistence type="predicted"/>
<dbReference type="EMBL" id="CAXDID020000217">
    <property type="protein sequence ID" value="CAL6058014.1"/>
    <property type="molecule type" value="Genomic_DNA"/>
</dbReference>
<evidence type="ECO:0000313" key="3">
    <source>
        <dbReference type="Proteomes" id="UP001642409"/>
    </source>
</evidence>
<accession>A0AA86PSF0</accession>
<gene>
    <name evidence="1" type="ORF">HINF_LOCUS32959</name>
    <name evidence="2" type="ORF">HINF_LOCUS47904</name>
</gene>
<reference evidence="1" key="1">
    <citation type="submission" date="2023-06" db="EMBL/GenBank/DDBJ databases">
        <authorList>
            <person name="Kurt Z."/>
        </authorList>
    </citation>
    <scope>NUCLEOTIDE SEQUENCE</scope>
</reference>
<evidence type="ECO:0000313" key="1">
    <source>
        <dbReference type="EMBL" id="CAI9945314.1"/>
    </source>
</evidence>
<name>A0AA86PSF0_9EUKA</name>
<dbReference type="EMBL" id="CATOUU010000742">
    <property type="protein sequence ID" value="CAI9945314.1"/>
    <property type="molecule type" value="Genomic_DNA"/>
</dbReference>
<reference evidence="2 3" key="2">
    <citation type="submission" date="2024-07" db="EMBL/GenBank/DDBJ databases">
        <authorList>
            <person name="Akdeniz Z."/>
        </authorList>
    </citation>
    <scope>NUCLEOTIDE SEQUENCE [LARGE SCALE GENOMIC DNA]</scope>
</reference>
<sequence>MSTLRPIQKEIRTQAQACLKPYGTYISRFLKAIELKTGKGQKDVGVSRDAQEAMNSLVNDLLRNVILHRSHPSSPQEPPQHHRQEGNRICCQACPQRWRIVQVCSRLRQRRCLQVLF</sequence>
<dbReference type="Gene3D" id="1.10.20.10">
    <property type="entry name" value="Histone, subunit A"/>
    <property type="match status" value="1"/>
</dbReference>
<protein>
    <submittedName>
        <fullName evidence="1">Histone H2B</fullName>
    </submittedName>
    <submittedName>
        <fullName evidence="2">Histone_H2B</fullName>
    </submittedName>
</protein>